<accession>A0A0D2MAA8</accession>
<dbReference type="GO" id="GO:0007059">
    <property type="term" value="P:chromosome segregation"/>
    <property type="evidence" value="ECO:0007669"/>
    <property type="project" value="UniProtKB-KW"/>
</dbReference>
<evidence type="ECO:0000313" key="5">
    <source>
        <dbReference type="Proteomes" id="UP000054270"/>
    </source>
</evidence>
<proteinExistence type="inferred from homology"/>
<evidence type="ECO:0000259" key="3">
    <source>
        <dbReference type="Pfam" id="PF01883"/>
    </source>
</evidence>
<dbReference type="GO" id="GO:1990229">
    <property type="term" value="C:iron-sulfur cluster assembly complex"/>
    <property type="evidence" value="ECO:0007669"/>
    <property type="project" value="UniProtKB-ARBA"/>
</dbReference>
<dbReference type="InterPro" id="IPR034904">
    <property type="entry name" value="FSCA_dom_sf"/>
</dbReference>
<dbReference type="AlphaFoldDB" id="A0A0D2MAA8"/>
<keyword evidence="5" id="KW-1185">Reference proteome</keyword>
<dbReference type="OrthoDB" id="2746at2759"/>
<dbReference type="GO" id="GO:0051604">
    <property type="term" value="P:protein maturation"/>
    <property type="evidence" value="ECO:0007669"/>
    <property type="project" value="InterPro"/>
</dbReference>
<name>A0A0D2MAA8_HYPSF</name>
<evidence type="ECO:0000313" key="4">
    <source>
        <dbReference type="EMBL" id="KJA20283.1"/>
    </source>
</evidence>
<dbReference type="InterPro" id="IPR039796">
    <property type="entry name" value="MIP18"/>
</dbReference>
<dbReference type="FunFam" id="3.30.300.130:FF:000005">
    <property type="entry name" value="Mitotic spindle-associated mmxd complex subunit"/>
    <property type="match status" value="1"/>
</dbReference>
<reference evidence="5" key="1">
    <citation type="submission" date="2014-04" db="EMBL/GenBank/DDBJ databases">
        <title>Evolutionary Origins and Diversification of the Mycorrhizal Mutualists.</title>
        <authorList>
            <consortium name="DOE Joint Genome Institute"/>
            <consortium name="Mycorrhizal Genomics Consortium"/>
            <person name="Kohler A."/>
            <person name="Kuo A."/>
            <person name="Nagy L.G."/>
            <person name="Floudas D."/>
            <person name="Copeland A."/>
            <person name="Barry K.W."/>
            <person name="Cichocki N."/>
            <person name="Veneault-Fourrey C."/>
            <person name="LaButti K."/>
            <person name="Lindquist E.A."/>
            <person name="Lipzen A."/>
            <person name="Lundell T."/>
            <person name="Morin E."/>
            <person name="Murat C."/>
            <person name="Riley R."/>
            <person name="Ohm R."/>
            <person name="Sun H."/>
            <person name="Tunlid A."/>
            <person name="Henrissat B."/>
            <person name="Grigoriev I.V."/>
            <person name="Hibbett D.S."/>
            <person name="Martin F."/>
        </authorList>
    </citation>
    <scope>NUCLEOTIDE SEQUENCE [LARGE SCALE GENOMIC DNA]</scope>
    <source>
        <strain evidence="5">FD-334 SS-4</strain>
    </source>
</reference>
<dbReference type="PANTHER" id="PTHR12377:SF0">
    <property type="entry name" value="CYTOSOLIC IRON-SULFUR ASSEMBLY COMPONENT 2B"/>
    <property type="match status" value="1"/>
</dbReference>
<keyword evidence="2" id="KW-0159">Chromosome partition</keyword>
<feature type="domain" description="MIP18 family-like" evidence="3">
    <location>
        <begin position="49"/>
        <end position="121"/>
    </location>
</feature>
<dbReference type="Pfam" id="PF01883">
    <property type="entry name" value="FeS_assembly_P"/>
    <property type="match status" value="1"/>
</dbReference>
<dbReference type="Proteomes" id="UP000054270">
    <property type="component" value="Unassembled WGS sequence"/>
</dbReference>
<protein>
    <recommendedName>
        <fullName evidence="3">MIP18 family-like domain-containing protein</fullName>
    </recommendedName>
</protein>
<dbReference type="Gene3D" id="3.30.300.130">
    <property type="entry name" value="Fe-S cluster assembly (FSCA)"/>
    <property type="match status" value="1"/>
</dbReference>
<comment type="similarity">
    <text evidence="1">Belongs to the MIP18 family.</text>
</comment>
<sequence>MPGEIFNPNPVVFSAPKARQSDLLAHSLWINDASASEDEADEFEAIDQDEIFDLIRSIYDPEHPNTLEELRVVSAPQVTVGANHIKVEFTPTVPHCGMSTLIGLCIRVRLLRSLPERFKVDIFVQPGSHQSENAVNKQLNDKERVAAALENPVLLDTVEQCLANVGARGTLV</sequence>
<evidence type="ECO:0000256" key="2">
    <source>
        <dbReference type="ARBA" id="ARBA00022829"/>
    </source>
</evidence>
<dbReference type="PANTHER" id="PTHR12377">
    <property type="entry name" value="CYTOSOLIC IRON-SULFUR ASSEMBLY COMPONENT 2B-RELATED"/>
    <property type="match status" value="1"/>
</dbReference>
<evidence type="ECO:0000256" key="1">
    <source>
        <dbReference type="ARBA" id="ARBA00010381"/>
    </source>
</evidence>
<dbReference type="OMA" id="NQCISAR"/>
<dbReference type="InterPro" id="IPR002744">
    <property type="entry name" value="MIP18-like"/>
</dbReference>
<dbReference type="SUPFAM" id="SSF117916">
    <property type="entry name" value="Fe-S cluster assembly (FSCA) domain-like"/>
    <property type="match status" value="1"/>
</dbReference>
<dbReference type="GO" id="GO:0140535">
    <property type="term" value="C:intracellular protein-containing complex"/>
    <property type="evidence" value="ECO:0007669"/>
    <property type="project" value="UniProtKB-ARBA"/>
</dbReference>
<dbReference type="Gene3D" id="6.10.250.1280">
    <property type="match status" value="1"/>
</dbReference>
<organism evidence="4 5">
    <name type="scientific">Hypholoma sublateritium (strain FD-334 SS-4)</name>
    <dbReference type="NCBI Taxonomy" id="945553"/>
    <lineage>
        <taxon>Eukaryota</taxon>
        <taxon>Fungi</taxon>
        <taxon>Dikarya</taxon>
        <taxon>Basidiomycota</taxon>
        <taxon>Agaricomycotina</taxon>
        <taxon>Agaricomycetes</taxon>
        <taxon>Agaricomycetidae</taxon>
        <taxon>Agaricales</taxon>
        <taxon>Agaricineae</taxon>
        <taxon>Strophariaceae</taxon>
        <taxon>Hypholoma</taxon>
    </lineage>
</organism>
<dbReference type="STRING" id="945553.A0A0D2MAA8"/>
<gene>
    <name evidence="4" type="ORF">HYPSUDRAFT_43429</name>
</gene>
<dbReference type="EMBL" id="KN817569">
    <property type="protein sequence ID" value="KJA20283.1"/>
    <property type="molecule type" value="Genomic_DNA"/>
</dbReference>